<protein>
    <recommendedName>
        <fullName evidence="2">Bacteriophage T5 Orf172 DNA-binding domain-containing protein</fullName>
    </recommendedName>
</protein>
<evidence type="ECO:0000313" key="4">
    <source>
        <dbReference type="Proteomes" id="UP001147695"/>
    </source>
</evidence>
<dbReference type="PANTHER" id="PTHR28094">
    <property type="entry name" value="MEIOTICALLY UP-REGULATED GENE 113 PROTEIN"/>
    <property type="match status" value="1"/>
</dbReference>
<dbReference type="InterPro" id="IPR018306">
    <property type="entry name" value="Phage_T5_Orf172_DNA-bd"/>
</dbReference>
<organism evidence="3 4">
    <name type="scientific">Penicillium brevicompactum</name>
    <dbReference type="NCBI Taxonomy" id="5074"/>
    <lineage>
        <taxon>Eukaryota</taxon>
        <taxon>Fungi</taxon>
        <taxon>Dikarya</taxon>
        <taxon>Ascomycota</taxon>
        <taxon>Pezizomycotina</taxon>
        <taxon>Eurotiomycetes</taxon>
        <taxon>Eurotiomycetidae</taxon>
        <taxon>Eurotiales</taxon>
        <taxon>Aspergillaceae</taxon>
        <taxon>Penicillium</taxon>
    </lineage>
</organism>
<comment type="caution">
    <text evidence="3">The sequence shown here is derived from an EMBL/GenBank/DDBJ whole genome shotgun (WGS) entry which is preliminary data.</text>
</comment>
<evidence type="ECO:0000259" key="2">
    <source>
        <dbReference type="SMART" id="SM00974"/>
    </source>
</evidence>
<dbReference type="AlphaFoldDB" id="A0A9W9Q657"/>
<dbReference type="Pfam" id="PF10544">
    <property type="entry name" value="T5orf172"/>
    <property type="match status" value="1"/>
</dbReference>
<feature type="region of interest" description="Disordered" evidence="1">
    <location>
        <begin position="70"/>
        <end position="128"/>
    </location>
</feature>
<dbReference type="InterPro" id="IPR053006">
    <property type="entry name" value="Meiosis_regulatory"/>
</dbReference>
<feature type="region of interest" description="Disordered" evidence="1">
    <location>
        <begin position="249"/>
        <end position="283"/>
    </location>
</feature>
<dbReference type="EMBL" id="JAPZBQ010000005">
    <property type="protein sequence ID" value="KAJ5327851.1"/>
    <property type="molecule type" value="Genomic_DNA"/>
</dbReference>
<dbReference type="SMART" id="SM00974">
    <property type="entry name" value="T5orf172"/>
    <property type="match status" value="1"/>
</dbReference>
<reference evidence="3" key="2">
    <citation type="journal article" date="2023" name="IMA Fungus">
        <title>Comparative genomic study of the Penicillium genus elucidates a diverse pangenome and 15 lateral gene transfer events.</title>
        <authorList>
            <person name="Petersen C."/>
            <person name="Sorensen T."/>
            <person name="Nielsen M.R."/>
            <person name="Sondergaard T.E."/>
            <person name="Sorensen J.L."/>
            <person name="Fitzpatrick D.A."/>
            <person name="Frisvad J.C."/>
            <person name="Nielsen K.L."/>
        </authorList>
    </citation>
    <scope>NUCLEOTIDE SEQUENCE</scope>
    <source>
        <strain evidence="3">IBT 35673</strain>
    </source>
</reference>
<reference evidence="3" key="1">
    <citation type="submission" date="2022-12" db="EMBL/GenBank/DDBJ databases">
        <authorList>
            <person name="Petersen C."/>
        </authorList>
    </citation>
    <scope>NUCLEOTIDE SEQUENCE</scope>
    <source>
        <strain evidence="3">IBT 35673</strain>
    </source>
</reference>
<feature type="region of interest" description="Disordered" evidence="1">
    <location>
        <begin position="148"/>
        <end position="206"/>
    </location>
</feature>
<evidence type="ECO:0000313" key="3">
    <source>
        <dbReference type="EMBL" id="KAJ5327851.1"/>
    </source>
</evidence>
<gene>
    <name evidence="3" type="ORF">N7452_008241</name>
</gene>
<feature type="domain" description="Bacteriophage T5 Orf172 DNA-binding" evidence="2">
    <location>
        <begin position="306"/>
        <end position="423"/>
    </location>
</feature>
<feature type="region of interest" description="Disordered" evidence="1">
    <location>
        <begin position="1"/>
        <end position="56"/>
    </location>
</feature>
<proteinExistence type="predicted"/>
<sequence>MAISNTSGNLIPRSDSRNPATTCRGITTQGRPCRRALASPQPSPASTPRKNSRQEAVENASLYCWQHKDQENSSLPTDPSAGVTSSKPRTSIDTLMDRLGVLELNDDPASKPKPNQRRRTYQNGLYEKRRPKKKSTFCCFTILEESDDEKPIPAQRPASHRPQAGMSSQRPNGKIAVPTSTWKPQNGQASSNQAVYPPKPGKGQTSWLPSTLPPQTALTVGAELNKPISDADEEGYIYMFWVTPPTTTTTRGIDGPATRDIAPSLLPETPETSRSLRPPPQSRSISEAIRAAQDLNALTSNPTSTKPGTLRLKIGRTNNIHRRMAEWTQQCSYDLTLIRYYPYMPAASTSSSPARVPLSHGKGQSLAGMVPGRKVPHVHRVERLIHLELAALRVRDLGQCPECGKEHREWFEVEAAKESLRSVDECIRRWISWAESH</sequence>
<dbReference type="Proteomes" id="UP001147695">
    <property type="component" value="Unassembled WGS sequence"/>
</dbReference>
<feature type="compositionally biased region" description="Polar residues" evidence="1">
    <location>
        <begin position="178"/>
        <end position="194"/>
    </location>
</feature>
<feature type="compositionally biased region" description="Polar residues" evidence="1">
    <location>
        <begin position="17"/>
        <end position="30"/>
    </location>
</feature>
<feature type="region of interest" description="Disordered" evidence="1">
    <location>
        <begin position="351"/>
        <end position="370"/>
    </location>
</feature>
<evidence type="ECO:0000256" key="1">
    <source>
        <dbReference type="SAM" id="MobiDB-lite"/>
    </source>
</evidence>
<feature type="compositionally biased region" description="Polar residues" evidence="1">
    <location>
        <begin position="72"/>
        <end position="93"/>
    </location>
</feature>
<name>A0A9W9Q657_PENBR</name>
<dbReference type="PANTHER" id="PTHR28094:SF2">
    <property type="entry name" value="BACTERIOPHAGE T5 ORF172 DNA-BINDING DOMAIN-CONTAINING PROTEIN"/>
    <property type="match status" value="1"/>
</dbReference>
<accession>A0A9W9Q657</accession>